<evidence type="ECO:0000313" key="1">
    <source>
        <dbReference type="EMBL" id="KAJ9079639.1"/>
    </source>
</evidence>
<keyword evidence="2" id="KW-1185">Reference proteome</keyword>
<comment type="caution">
    <text evidence="1">The sequence shown here is derived from an EMBL/GenBank/DDBJ whole genome shotgun (WGS) entry which is preliminary data.</text>
</comment>
<reference evidence="1" key="1">
    <citation type="submission" date="2022-04" db="EMBL/GenBank/DDBJ databases">
        <title>Genome of the entomopathogenic fungus Entomophthora muscae.</title>
        <authorList>
            <person name="Elya C."/>
            <person name="Lovett B.R."/>
            <person name="Lee E."/>
            <person name="Macias A.M."/>
            <person name="Hajek A.E."/>
            <person name="De Bivort B.L."/>
            <person name="Kasson M.T."/>
            <person name="De Fine Licht H.H."/>
            <person name="Stajich J.E."/>
        </authorList>
    </citation>
    <scope>NUCLEOTIDE SEQUENCE</scope>
    <source>
        <strain evidence="1">Berkeley</strain>
    </source>
</reference>
<dbReference type="Proteomes" id="UP001165960">
    <property type="component" value="Unassembled WGS sequence"/>
</dbReference>
<sequence>MGKSNSKLTSEQADELQKLTYFDKKELQHWYKGFLTECPNGQLDRGEFCKIYKQFFPFGDASSFASYCFDVFDQNKNGTIDFKEFITALSITSRGNPEEKLDWAFQLYDLDNDGFISRSEMLEIVVAIYKMVGSMVQLPEDEATPEMRVDKIFSMMDKNNDDQLTLAEFKDGAKKDSEILKALNIYDGFI</sequence>
<name>A0ACC2TYA3_9FUNG</name>
<proteinExistence type="predicted"/>
<dbReference type="EMBL" id="QTSX02001681">
    <property type="protein sequence ID" value="KAJ9079639.1"/>
    <property type="molecule type" value="Genomic_DNA"/>
</dbReference>
<organism evidence="1 2">
    <name type="scientific">Entomophthora muscae</name>
    <dbReference type="NCBI Taxonomy" id="34485"/>
    <lineage>
        <taxon>Eukaryota</taxon>
        <taxon>Fungi</taxon>
        <taxon>Fungi incertae sedis</taxon>
        <taxon>Zoopagomycota</taxon>
        <taxon>Entomophthoromycotina</taxon>
        <taxon>Entomophthoromycetes</taxon>
        <taxon>Entomophthorales</taxon>
        <taxon>Entomophthoraceae</taxon>
        <taxon>Entomophthora</taxon>
    </lineage>
</organism>
<evidence type="ECO:0000313" key="2">
    <source>
        <dbReference type="Proteomes" id="UP001165960"/>
    </source>
</evidence>
<protein>
    <submittedName>
        <fullName evidence="1">Calcium-binding protein NCS-1</fullName>
    </submittedName>
</protein>
<accession>A0ACC2TYA3</accession>
<gene>
    <name evidence="1" type="primary">ncs1_2</name>
    <name evidence="1" type="ORF">DSO57_1033315</name>
</gene>